<comment type="caution">
    <text evidence="1">The sequence shown here is derived from an EMBL/GenBank/DDBJ whole genome shotgun (WGS) entry which is preliminary data.</text>
</comment>
<sequence>MAERGTRPGARFDAPASSRITDFSLGGKDNYGPDRETALKAFEALPAARLLPRENRKFMRRAVRFLLAAGVRQFLDVGCGLPGKGNVHEVVHGVDPAATVVYIDNDPVAVVHFQALLHAVPTATAVCADARDPASILTHPEVTALIDFARPVGVLMCCVLSHFADPRRAHSSAAAFRAAMAPGSHLAVSDFTDEALTDRERAVSAELMRESGIPLAFRPRDCLAAYFDGLELVEPGLVPAPEWRPDRPYERPTGWLLAGVARKP</sequence>
<evidence type="ECO:0000313" key="1">
    <source>
        <dbReference type="EMBL" id="GAA4154945.1"/>
    </source>
</evidence>
<dbReference type="EMBL" id="BAABDO010000126">
    <property type="protein sequence ID" value="GAA4154945.1"/>
    <property type="molecule type" value="Genomic_DNA"/>
</dbReference>
<evidence type="ECO:0000313" key="2">
    <source>
        <dbReference type="Proteomes" id="UP001500266"/>
    </source>
</evidence>
<dbReference type="Gene3D" id="3.40.50.150">
    <property type="entry name" value="Vaccinia Virus protein VP39"/>
    <property type="match status" value="1"/>
</dbReference>
<reference evidence="2" key="1">
    <citation type="journal article" date="2019" name="Int. J. Syst. Evol. Microbiol.">
        <title>The Global Catalogue of Microorganisms (GCM) 10K type strain sequencing project: providing services to taxonomists for standard genome sequencing and annotation.</title>
        <authorList>
            <consortium name="The Broad Institute Genomics Platform"/>
            <consortium name="The Broad Institute Genome Sequencing Center for Infectious Disease"/>
            <person name="Wu L."/>
            <person name="Ma J."/>
        </authorList>
    </citation>
    <scope>NUCLEOTIDE SEQUENCE [LARGE SCALE GENOMIC DNA]</scope>
    <source>
        <strain evidence="2">JCM 17316</strain>
    </source>
</reference>
<dbReference type="InterPro" id="IPR006764">
    <property type="entry name" value="SAM_dep_MeTrfase_SAV2177_type"/>
</dbReference>
<accession>A0ABP7ZEG2</accession>
<dbReference type="PIRSF" id="PIRSF017393">
    <property type="entry name" value="MTase_SAV2177"/>
    <property type="match status" value="1"/>
</dbReference>
<dbReference type="RefSeq" id="WP_345024563.1">
    <property type="nucleotide sequence ID" value="NZ_BAABDO010000126.1"/>
</dbReference>
<dbReference type="InterPro" id="IPR029063">
    <property type="entry name" value="SAM-dependent_MTases_sf"/>
</dbReference>
<dbReference type="Pfam" id="PF04672">
    <property type="entry name" value="Methyltransf_19"/>
    <property type="match status" value="1"/>
</dbReference>
<name>A0ABP7ZEG2_9ACTN</name>
<gene>
    <name evidence="1" type="ORF">GCM10022416_55020</name>
</gene>
<protein>
    <submittedName>
        <fullName evidence="1">SAM-dependent methyltransferase</fullName>
    </submittedName>
</protein>
<keyword evidence="1" id="KW-0808">Transferase</keyword>
<dbReference type="GO" id="GO:0008168">
    <property type="term" value="F:methyltransferase activity"/>
    <property type="evidence" value="ECO:0007669"/>
    <property type="project" value="UniProtKB-KW"/>
</dbReference>
<keyword evidence="2" id="KW-1185">Reference proteome</keyword>
<proteinExistence type="predicted"/>
<keyword evidence="1" id="KW-0489">Methyltransferase</keyword>
<dbReference type="Proteomes" id="UP001500266">
    <property type="component" value="Unassembled WGS sequence"/>
</dbReference>
<dbReference type="SUPFAM" id="SSF53335">
    <property type="entry name" value="S-adenosyl-L-methionine-dependent methyltransferases"/>
    <property type="match status" value="1"/>
</dbReference>
<dbReference type="GO" id="GO:0032259">
    <property type="term" value="P:methylation"/>
    <property type="evidence" value="ECO:0007669"/>
    <property type="project" value="UniProtKB-KW"/>
</dbReference>
<organism evidence="1 2">
    <name type="scientific">Actinomadura keratinilytica</name>
    <dbReference type="NCBI Taxonomy" id="547461"/>
    <lineage>
        <taxon>Bacteria</taxon>
        <taxon>Bacillati</taxon>
        <taxon>Actinomycetota</taxon>
        <taxon>Actinomycetes</taxon>
        <taxon>Streptosporangiales</taxon>
        <taxon>Thermomonosporaceae</taxon>
        <taxon>Actinomadura</taxon>
    </lineage>
</organism>